<dbReference type="NCBIfam" id="TIGR02937">
    <property type="entry name" value="sigma70-ECF"/>
    <property type="match status" value="1"/>
</dbReference>
<dbReference type="NCBIfam" id="TIGR02980">
    <property type="entry name" value="SigBFG"/>
    <property type="match status" value="1"/>
</dbReference>
<dbReference type="Pfam" id="PF04542">
    <property type="entry name" value="Sigma70_r2"/>
    <property type="match status" value="1"/>
</dbReference>
<dbReference type="InterPro" id="IPR007627">
    <property type="entry name" value="RNA_pol_sigma70_r2"/>
</dbReference>
<dbReference type="Proteomes" id="UP001601444">
    <property type="component" value="Unassembled WGS sequence"/>
</dbReference>
<keyword evidence="4" id="KW-0804">Transcription</keyword>
<evidence type="ECO:0000256" key="2">
    <source>
        <dbReference type="ARBA" id="ARBA00023082"/>
    </source>
</evidence>
<proteinExistence type="predicted"/>
<evidence type="ECO:0000256" key="1">
    <source>
        <dbReference type="ARBA" id="ARBA00023015"/>
    </source>
</evidence>
<dbReference type="SUPFAM" id="SSF88946">
    <property type="entry name" value="Sigma2 domain of RNA polymerase sigma factors"/>
    <property type="match status" value="1"/>
</dbReference>
<evidence type="ECO:0000259" key="6">
    <source>
        <dbReference type="Pfam" id="PF04542"/>
    </source>
</evidence>
<evidence type="ECO:0000313" key="9">
    <source>
        <dbReference type="Proteomes" id="UP001601444"/>
    </source>
</evidence>
<dbReference type="InterPro" id="IPR007630">
    <property type="entry name" value="RNA_pol_sigma70_r4"/>
</dbReference>
<feature type="domain" description="RNA polymerase sigma-70 region 3" evidence="5">
    <location>
        <begin position="124"/>
        <end position="189"/>
    </location>
</feature>
<dbReference type="InterPro" id="IPR013324">
    <property type="entry name" value="RNA_pol_sigma_r3/r4-like"/>
</dbReference>
<protein>
    <submittedName>
        <fullName evidence="8">SigB/SigF/SigG family RNA polymerase sigma factor</fullName>
    </submittedName>
</protein>
<evidence type="ECO:0000256" key="4">
    <source>
        <dbReference type="ARBA" id="ARBA00023163"/>
    </source>
</evidence>
<accession>A0ABW6PXG6</accession>
<evidence type="ECO:0000259" key="7">
    <source>
        <dbReference type="Pfam" id="PF04545"/>
    </source>
</evidence>
<sequence>MGADHDLSTATAGYENLEPAFATLLDLARDSAAFRAGRDRIICRCLPLAEHIARRYSGRGVPFDDLEQVARVGVVIAVDRYDVGRGTPFLAFAIPTVMGEVRRHFRDKTWALRVTRRDKEDQARVSAAVDELTQRLRHSPTVSEIAAETGLDRAEIARVRVTAEAYNTTSLDARVHVGEHDTLGALADTLGYDEPCYDLTERAMAAAPAVAALSAEDRQLLVWRFFDQLSQQQIGRLLGVSQMSISRRLSRLLDRLRRQVGEEAPPADQARPRDVVHR</sequence>
<feature type="domain" description="RNA polymerase sigma-70 region 4" evidence="7">
    <location>
        <begin position="210"/>
        <end position="257"/>
    </location>
</feature>
<keyword evidence="3" id="KW-0238">DNA-binding</keyword>
<dbReference type="PANTHER" id="PTHR30385">
    <property type="entry name" value="SIGMA FACTOR F FLAGELLAR"/>
    <property type="match status" value="1"/>
</dbReference>
<keyword evidence="2" id="KW-0731">Sigma factor</keyword>
<organism evidence="8 9">
    <name type="scientific">Nocardia thailandica</name>
    <dbReference type="NCBI Taxonomy" id="257275"/>
    <lineage>
        <taxon>Bacteria</taxon>
        <taxon>Bacillati</taxon>
        <taxon>Actinomycetota</taxon>
        <taxon>Actinomycetes</taxon>
        <taxon>Mycobacteriales</taxon>
        <taxon>Nocardiaceae</taxon>
        <taxon>Nocardia</taxon>
    </lineage>
</organism>
<dbReference type="PANTHER" id="PTHR30385:SF4">
    <property type="entry name" value="RNA POLYMERASE SIGMA-E FACTOR"/>
    <property type="match status" value="1"/>
</dbReference>
<dbReference type="RefSeq" id="WP_387703274.1">
    <property type="nucleotide sequence ID" value="NZ_JBIAMX010000032.1"/>
</dbReference>
<name>A0ABW6PXG6_9NOCA</name>
<dbReference type="InterPro" id="IPR013325">
    <property type="entry name" value="RNA_pol_sigma_r2"/>
</dbReference>
<dbReference type="InterPro" id="IPR036388">
    <property type="entry name" value="WH-like_DNA-bd_sf"/>
</dbReference>
<evidence type="ECO:0000256" key="3">
    <source>
        <dbReference type="ARBA" id="ARBA00023125"/>
    </source>
</evidence>
<comment type="caution">
    <text evidence="8">The sequence shown here is derived from an EMBL/GenBank/DDBJ whole genome shotgun (WGS) entry which is preliminary data.</text>
</comment>
<dbReference type="InterPro" id="IPR007624">
    <property type="entry name" value="RNA_pol_sigma70_r3"/>
</dbReference>
<dbReference type="Gene3D" id="1.10.10.10">
    <property type="entry name" value="Winged helix-like DNA-binding domain superfamily/Winged helix DNA-binding domain"/>
    <property type="match status" value="2"/>
</dbReference>
<dbReference type="Pfam" id="PF04539">
    <property type="entry name" value="Sigma70_r3"/>
    <property type="match status" value="1"/>
</dbReference>
<keyword evidence="1" id="KW-0805">Transcription regulation</keyword>
<keyword evidence="9" id="KW-1185">Reference proteome</keyword>
<evidence type="ECO:0000259" key="5">
    <source>
        <dbReference type="Pfam" id="PF04539"/>
    </source>
</evidence>
<dbReference type="InterPro" id="IPR014322">
    <property type="entry name" value="RNA_pol_sigma-B/F/G"/>
</dbReference>
<dbReference type="EMBL" id="JBIAMX010000032">
    <property type="protein sequence ID" value="MFF0547126.1"/>
    <property type="molecule type" value="Genomic_DNA"/>
</dbReference>
<gene>
    <name evidence="8" type="ORF">ACFYTF_30250</name>
</gene>
<feature type="domain" description="RNA polymerase sigma-70 region 2" evidence="6">
    <location>
        <begin position="44"/>
        <end position="110"/>
    </location>
</feature>
<dbReference type="SUPFAM" id="SSF88659">
    <property type="entry name" value="Sigma3 and sigma4 domains of RNA polymerase sigma factors"/>
    <property type="match status" value="2"/>
</dbReference>
<dbReference type="Gene3D" id="1.20.120.1810">
    <property type="match status" value="1"/>
</dbReference>
<reference evidence="8 9" key="1">
    <citation type="submission" date="2024-10" db="EMBL/GenBank/DDBJ databases">
        <title>The Natural Products Discovery Center: Release of the First 8490 Sequenced Strains for Exploring Actinobacteria Biosynthetic Diversity.</title>
        <authorList>
            <person name="Kalkreuter E."/>
            <person name="Kautsar S.A."/>
            <person name="Yang D."/>
            <person name="Bader C.D."/>
            <person name="Teijaro C.N."/>
            <person name="Fluegel L."/>
            <person name="Davis C.M."/>
            <person name="Simpson J.R."/>
            <person name="Lauterbach L."/>
            <person name="Steele A.D."/>
            <person name="Gui C."/>
            <person name="Meng S."/>
            <person name="Li G."/>
            <person name="Viehrig K."/>
            <person name="Ye F."/>
            <person name="Su P."/>
            <person name="Kiefer A.F."/>
            <person name="Nichols A."/>
            <person name="Cepeda A.J."/>
            <person name="Yan W."/>
            <person name="Fan B."/>
            <person name="Jiang Y."/>
            <person name="Adhikari A."/>
            <person name="Zheng C.-J."/>
            <person name="Schuster L."/>
            <person name="Cowan T.M."/>
            <person name="Smanski M.J."/>
            <person name="Chevrette M.G."/>
            <person name="De Carvalho L.P.S."/>
            <person name="Shen B."/>
        </authorList>
    </citation>
    <scope>NUCLEOTIDE SEQUENCE [LARGE SCALE GENOMIC DNA]</scope>
    <source>
        <strain evidence="8 9">NPDC004045</strain>
    </source>
</reference>
<dbReference type="InterPro" id="IPR014284">
    <property type="entry name" value="RNA_pol_sigma-70_dom"/>
</dbReference>
<evidence type="ECO:0000313" key="8">
    <source>
        <dbReference type="EMBL" id="MFF0547126.1"/>
    </source>
</evidence>
<dbReference type="Pfam" id="PF04545">
    <property type="entry name" value="Sigma70_r4"/>
    <property type="match status" value="1"/>
</dbReference>